<comment type="caution">
    <text evidence="3">The sequence shown here is derived from an EMBL/GenBank/DDBJ whole genome shotgun (WGS) entry which is preliminary data.</text>
</comment>
<protein>
    <submittedName>
        <fullName evidence="3">Ohr subfamily peroxiredoxin</fullName>
    </submittedName>
</protein>
<dbReference type="Pfam" id="PF02566">
    <property type="entry name" value="OsmC"/>
    <property type="match status" value="1"/>
</dbReference>
<organism evidence="3 4">
    <name type="scientific">Rhizobium aquaticum</name>
    <dbReference type="NCBI Taxonomy" id="1549636"/>
    <lineage>
        <taxon>Bacteria</taxon>
        <taxon>Pseudomonadati</taxon>
        <taxon>Pseudomonadota</taxon>
        <taxon>Alphaproteobacteria</taxon>
        <taxon>Hyphomicrobiales</taxon>
        <taxon>Rhizobiaceae</taxon>
        <taxon>Rhizobium/Agrobacterium group</taxon>
        <taxon>Rhizobium</taxon>
    </lineage>
</organism>
<dbReference type="InterPro" id="IPR019953">
    <property type="entry name" value="OHR"/>
</dbReference>
<keyword evidence="4" id="KW-1185">Reference proteome</keyword>
<name>A0ABV2IUR8_9HYPH</name>
<sequence length="139" mass="14251">MSVAYTANATATGGGRNGHTRSDDGVIDLNLTVPKGLGGDGARGTNPEQLFASGYAACFLGALRFVAGQAKVKLPEETSVSVSVGIGPREGGFEIHPAVSVSIPGFDRAQAEDLVAKAHQVCPYSHAMRTPKEVSAVLA</sequence>
<comment type="similarity">
    <text evidence="1">Belongs to the OsmC/Ohr family.</text>
</comment>
<dbReference type="Proteomes" id="UP001549047">
    <property type="component" value="Unassembled WGS sequence"/>
</dbReference>
<dbReference type="InterPro" id="IPR003718">
    <property type="entry name" value="OsmC/Ohr_fam"/>
</dbReference>
<dbReference type="RefSeq" id="WP_354554735.1">
    <property type="nucleotide sequence ID" value="NZ_JBEPMB010000001.1"/>
</dbReference>
<reference evidence="3 4" key="1">
    <citation type="submission" date="2024-06" db="EMBL/GenBank/DDBJ databases">
        <title>Genomic Encyclopedia of Type Strains, Phase IV (KMG-IV): sequencing the most valuable type-strain genomes for metagenomic binning, comparative biology and taxonomic classification.</title>
        <authorList>
            <person name="Goeker M."/>
        </authorList>
    </citation>
    <scope>NUCLEOTIDE SEQUENCE [LARGE SCALE GENOMIC DNA]</scope>
    <source>
        <strain evidence="3 4">DSM 29780</strain>
    </source>
</reference>
<feature type="compositionally biased region" description="Low complexity" evidence="2">
    <location>
        <begin position="1"/>
        <end position="11"/>
    </location>
</feature>
<dbReference type="Gene3D" id="2.20.25.10">
    <property type="match status" value="1"/>
</dbReference>
<feature type="region of interest" description="Disordered" evidence="2">
    <location>
        <begin position="1"/>
        <end position="25"/>
    </location>
</feature>
<evidence type="ECO:0000313" key="4">
    <source>
        <dbReference type="Proteomes" id="UP001549047"/>
    </source>
</evidence>
<evidence type="ECO:0000313" key="3">
    <source>
        <dbReference type="EMBL" id="MET3612151.1"/>
    </source>
</evidence>
<dbReference type="Gene3D" id="3.30.300.20">
    <property type="match status" value="1"/>
</dbReference>
<dbReference type="SUPFAM" id="SSF82784">
    <property type="entry name" value="OsmC-like"/>
    <property type="match status" value="1"/>
</dbReference>
<dbReference type="NCBIfam" id="TIGR03561">
    <property type="entry name" value="organ_hyd_perox"/>
    <property type="match status" value="1"/>
</dbReference>
<dbReference type="PANTHER" id="PTHR33797">
    <property type="entry name" value="ORGANIC HYDROPEROXIDE RESISTANCE PROTEIN-LIKE"/>
    <property type="match status" value="1"/>
</dbReference>
<proteinExistence type="inferred from homology"/>
<accession>A0ABV2IUR8</accession>
<gene>
    <name evidence="3" type="ORF">ABID16_000456</name>
</gene>
<evidence type="ECO:0000256" key="2">
    <source>
        <dbReference type="SAM" id="MobiDB-lite"/>
    </source>
</evidence>
<dbReference type="PANTHER" id="PTHR33797:SF2">
    <property type="entry name" value="ORGANIC HYDROPEROXIDE RESISTANCE PROTEIN-LIKE"/>
    <property type="match status" value="1"/>
</dbReference>
<dbReference type="InterPro" id="IPR036102">
    <property type="entry name" value="OsmC/Ohrsf"/>
</dbReference>
<dbReference type="InterPro" id="IPR015946">
    <property type="entry name" value="KH_dom-like_a/b"/>
</dbReference>
<dbReference type="EMBL" id="JBEPMB010000001">
    <property type="protein sequence ID" value="MET3612151.1"/>
    <property type="molecule type" value="Genomic_DNA"/>
</dbReference>
<evidence type="ECO:0000256" key="1">
    <source>
        <dbReference type="ARBA" id="ARBA00007378"/>
    </source>
</evidence>